<dbReference type="InterPro" id="IPR017767">
    <property type="entry name" value="PC-PLC"/>
</dbReference>
<comment type="caution">
    <text evidence="5">The sequence shown here is derived from an EMBL/GenBank/DDBJ whole genome shotgun (WGS) entry which is preliminary data.</text>
</comment>
<evidence type="ECO:0000313" key="6">
    <source>
        <dbReference type="Proteomes" id="UP000274271"/>
    </source>
</evidence>
<dbReference type="GO" id="GO:0016042">
    <property type="term" value="P:lipid catabolic process"/>
    <property type="evidence" value="ECO:0007669"/>
    <property type="project" value="InterPro"/>
</dbReference>
<comment type="similarity">
    <text evidence="1">Belongs to the bacterial phospholipase C family.</text>
</comment>
<dbReference type="GO" id="GO:0034480">
    <property type="term" value="F:phosphatidylcholine phospholipase C activity"/>
    <property type="evidence" value="ECO:0007669"/>
    <property type="project" value="UniProtKB-EC"/>
</dbReference>
<dbReference type="Gene3D" id="3.40.720.10">
    <property type="entry name" value="Alkaline Phosphatase, subunit A"/>
    <property type="match status" value="2"/>
</dbReference>
<dbReference type="OrthoDB" id="980947at2"/>
<protein>
    <recommendedName>
        <fullName evidence="2">phospholipase C</fullName>
        <ecNumber evidence="2">3.1.4.3</ecNumber>
    </recommendedName>
</protein>
<dbReference type="Proteomes" id="UP000274271">
    <property type="component" value="Unassembled WGS sequence"/>
</dbReference>
<accession>A0A3P1CX79</accession>
<dbReference type="InterPro" id="IPR017850">
    <property type="entry name" value="Alkaline_phosphatase_core_sf"/>
</dbReference>
<keyword evidence="3" id="KW-0378">Hydrolase</keyword>
<reference evidence="5 6" key="1">
    <citation type="submission" date="2018-11" db="EMBL/GenBank/DDBJ databases">
        <authorList>
            <person name="Zhou Z."/>
            <person name="Wang G."/>
        </authorList>
    </citation>
    <scope>NUCLEOTIDE SEQUENCE [LARGE SCALE GENOMIC DNA]</scope>
    <source>
        <strain evidence="5 6">KCTC42998</strain>
    </source>
</reference>
<feature type="domain" description="Bacterial phospholipase C C-terminal" evidence="4">
    <location>
        <begin position="751"/>
        <end position="842"/>
    </location>
</feature>
<evidence type="ECO:0000313" key="5">
    <source>
        <dbReference type="EMBL" id="RRB18012.1"/>
    </source>
</evidence>
<evidence type="ECO:0000256" key="2">
    <source>
        <dbReference type="ARBA" id="ARBA00012018"/>
    </source>
</evidence>
<sequence length="860" mass="97671">MTDSRREFLKKAALLAGGTSLFEVLPESIRKALAIDPQPGSTFLDAEHVVILMQENRSFDHCYGSLQGVRGFNDPRAITLPNKNPVWLQTNAAGETYAPFRLNLKDTKATWMSSLPHSWTNQVDARNNGKYDKWLDSKRSGHKEYAKMPLTMGYYNRKDIPFYYALADAFTVCDQNFCSSLTGTTPNRLFLWTGTVRAEQNRAAKANVRNEDVDYGDPAKWTTFPERLEDHGISWKIYQNELSLPVGFEGEQEGWLANFTDNPIEWFEQYNVGFSEAYQRYLKKRVTELPAEIQALTTKIKSLPEADSETDKLKKELTRKELELKTGREHQEKWSREKFEKLSQREKNLHEKAFTTNKNDPHYHELTKLKYHDGSTEREVEIPKGDVLHQFRTDVKNRTLPTVSWVVAPENFSDHPGAAWYGAWYISEMLDILTQNPDVWKKTVFILAYDENDGYFDHVPPFVAPHPDQPETGTTSKGIDTGVEHVFMEQELKRKGLSAKRDARASSIGLGYRVPLVIASPWSRGGMVASEVFDHTSILQFLEVFLSKKTGKKIEESNISTWRRTVCGNLTSVFRPYKGEKIPLPAFVAKNEFVESIHKAQFKELPSDFKRLTKEEIEQIRRSSYASPLLPRQEKGVRAACALPYQLYADGNLSADKKTFDLTFQAKKEIFGAKSAGSPFTVYALNNYVSENEKPERELKVRDYAVAAGDSLSDRWNISEFEKETYQFRVNGPNGFFREFIGDANDPLLDVQVEYQRTAPQGKTLTGAIELKISNLDKSRALTIEVKDNAYKTGTKTKSLAVAGTKGSQMSLILDLSRSFSWYDFSVKVAGNAVFEKRYAGRVETGKAGFTDPAMSGEIA</sequence>
<name>A0A3P1CX79_9BACT</name>
<dbReference type="EMBL" id="RQJP01000001">
    <property type="protein sequence ID" value="RRB18012.1"/>
    <property type="molecule type" value="Genomic_DNA"/>
</dbReference>
<evidence type="ECO:0000259" key="4">
    <source>
        <dbReference type="Pfam" id="PF05506"/>
    </source>
</evidence>
<dbReference type="PANTHER" id="PTHR31956">
    <property type="entry name" value="NON-SPECIFIC PHOSPHOLIPASE C4-RELATED"/>
    <property type="match status" value="1"/>
</dbReference>
<dbReference type="Pfam" id="PF05506">
    <property type="entry name" value="PLipase_C_C"/>
    <property type="match status" value="2"/>
</dbReference>
<keyword evidence="6" id="KW-1185">Reference proteome</keyword>
<dbReference type="InterPro" id="IPR007312">
    <property type="entry name" value="Phosphoesterase"/>
</dbReference>
<evidence type="ECO:0000256" key="1">
    <source>
        <dbReference type="ARBA" id="ARBA00009717"/>
    </source>
</evidence>
<dbReference type="AlphaFoldDB" id="A0A3P1CX79"/>
<organism evidence="5 6">
    <name type="scientific">Larkinella knui</name>
    <dbReference type="NCBI Taxonomy" id="2025310"/>
    <lineage>
        <taxon>Bacteria</taxon>
        <taxon>Pseudomonadati</taxon>
        <taxon>Bacteroidota</taxon>
        <taxon>Cytophagia</taxon>
        <taxon>Cytophagales</taxon>
        <taxon>Spirosomataceae</taxon>
        <taxon>Larkinella</taxon>
    </lineage>
</organism>
<dbReference type="PROSITE" id="PS51318">
    <property type="entry name" value="TAT"/>
    <property type="match status" value="1"/>
</dbReference>
<dbReference type="EC" id="3.1.4.3" evidence="2"/>
<dbReference type="InterPro" id="IPR008475">
    <property type="entry name" value="PLipase_C_C"/>
</dbReference>
<dbReference type="Pfam" id="PF04185">
    <property type="entry name" value="Phosphoesterase"/>
    <property type="match status" value="2"/>
</dbReference>
<proteinExistence type="inferred from homology"/>
<dbReference type="RefSeq" id="WP_124905182.1">
    <property type="nucleotide sequence ID" value="NZ_RQJP01000001.1"/>
</dbReference>
<dbReference type="InterPro" id="IPR006311">
    <property type="entry name" value="TAT_signal"/>
</dbReference>
<feature type="domain" description="Bacterial phospholipase C C-terminal" evidence="4">
    <location>
        <begin position="640"/>
        <end position="743"/>
    </location>
</feature>
<dbReference type="PANTHER" id="PTHR31956:SF1">
    <property type="entry name" value="NON-SPECIFIC PHOSPHOLIPASE C1"/>
    <property type="match status" value="1"/>
</dbReference>
<evidence type="ECO:0000256" key="3">
    <source>
        <dbReference type="ARBA" id="ARBA00022801"/>
    </source>
</evidence>
<gene>
    <name evidence="5" type="ORF">EHT87_06995</name>
</gene>
<dbReference type="NCBIfam" id="TIGR03396">
    <property type="entry name" value="PC_PLC"/>
    <property type="match status" value="1"/>
</dbReference>